<comment type="caution">
    <text evidence="2">The sequence shown here is derived from an EMBL/GenBank/DDBJ whole genome shotgun (WGS) entry which is preliminary data.</text>
</comment>
<name>A0AA35WSU5_GEOBA</name>
<reference evidence="2" key="1">
    <citation type="submission" date="2023-03" db="EMBL/GenBank/DDBJ databases">
        <authorList>
            <person name="Steffen K."/>
            <person name="Cardenas P."/>
        </authorList>
    </citation>
    <scope>NUCLEOTIDE SEQUENCE</scope>
</reference>
<feature type="region of interest" description="Disordered" evidence="1">
    <location>
        <begin position="18"/>
        <end position="40"/>
    </location>
</feature>
<keyword evidence="3" id="KW-1185">Reference proteome</keyword>
<accession>A0AA35WSU5</accession>
<evidence type="ECO:0000313" key="3">
    <source>
        <dbReference type="Proteomes" id="UP001174909"/>
    </source>
</evidence>
<gene>
    <name evidence="2" type="ORF">GBAR_LOCUS14661</name>
</gene>
<dbReference type="Proteomes" id="UP001174909">
    <property type="component" value="Unassembled WGS sequence"/>
</dbReference>
<evidence type="ECO:0000256" key="1">
    <source>
        <dbReference type="SAM" id="MobiDB-lite"/>
    </source>
</evidence>
<dbReference type="AlphaFoldDB" id="A0AA35WSU5"/>
<dbReference type="EMBL" id="CASHTH010002143">
    <property type="protein sequence ID" value="CAI8025375.1"/>
    <property type="molecule type" value="Genomic_DNA"/>
</dbReference>
<protein>
    <submittedName>
        <fullName evidence="2">Uncharacterized protein</fullName>
    </submittedName>
</protein>
<proteinExistence type="predicted"/>
<organism evidence="2 3">
    <name type="scientific">Geodia barretti</name>
    <name type="common">Barrett's horny sponge</name>
    <dbReference type="NCBI Taxonomy" id="519541"/>
    <lineage>
        <taxon>Eukaryota</taxon>
        <taxon>Metazoa</taxon>
        <taxon>Porifera</taxon>
        <taxon>Demospongiae</taxon>
        <taxon>Heteroscleromorpha</taxon>
        <taxon>Tetractinellida</taxon>
        <taxon>Astrophorina</taxon>
        <taxon>Geodiidae</taxon>
        <taxon>Geodia</taxon>
    </lineage>
</organism>
<evidence type="ECO:0000313" key="2">
    <source>
        <dbReference type="EMBL" id="CAI8025375.1"/>
    </source>
</evidence>
<sequence length="40" mass="4670">MYSRASWVISKHGRILAGESQDHLSQPRHHRQPEDLMCVL</sequence>